<evidence type="ECO:0000313" key="8">
    <source>
        <dbReference type="EMBL" id="WCO68325.1"/>
    </source>
</evidence>
<dbReference type="GO" id="GO:0071972">
    <property type="term" value="F:peptidoglycan L,D-transpeptidase activity"/>
    <property type="evidence" value="ECO:0007669"/>
    <property type="project" value="TreeGrafter"/>
</dbReference>
<dbReference type="KEGG" id="ima:PO878_06235"/>
<keyword evidence="4 6" id="KW-0573">Peptidoglycan synthesis</keyword>
<keyword evidence="9" id="KW-1185">Reference proteome</keyword>
<dbReference type="PROSITE" id="PS52029">
    <property type="entry name" value="LD_TPASE"/>
    <property type="match status" value="1"/>
</dbReference>
<evidence type="ECO:0000313" key="9">
    <source>
        <dbReference type="Proteomes" id="UP001216390"/>
    </source>
</evidence>
<sequence>MRRALSPAGLVAVVASLGVLVGALVVSSRSTEVVGPRLAGAAAVAPPLVTGDWTPPTAPAPPARPTSFTVADATGPTVPLYSAPGQASGEAMDNPTWEGLDVVFRVLGRDPGADDDPADDFLRVKVSQRPNGKEAWVRAADVSLRTVPNWIRVEIGAKRLTVLHGDTPLLSTTVATGKGATPTPTGSYFVDGLVALDPPHRAYGAGQVSVSAFSETLESFGGGIGQIALHGTFATGLLGQETSNGCVRLDNASITAVMDLAPTGTPVEIVA</sequence>
<feature type="active site" description="Nucleophile" evidence="6">
    <location>
        <position position="246"/>
    </location>
</feature>
<name>A0AAE9Y7U0_9ACTN</name>
<keyword evidence="5 6" id="KW-0961">Cell wall biogenesis/degradation</keyword>
<dbReference type="Gene3D" id="2.40.440.10">
    <property type="entry name" value="L,D-transpeptidase catalytic domain-like"/>
    <property type="match status" value="1"/>
</dbReference>
<feature type="active site" description="Proton donor/acceptor" evidence="6">
    <location>
        <position position="230"/>
    </location>
</feature>
<gene>
    <name evidence="8" type="ORF">PO878_06235</name>
</gene>
<dbReference type="PANTHER" id="PTHR30582">
    <property type="entry name" value="L,D-TRANSPEPTIDASE"/>
    <property type="match status" value="1"/>
</dbReference>
<evidence type="ECO:0000256" key="6">
    <source>
        <dbReference type="PROSITE-ProRule" id="PRU01373"/>
    </source>
</evidence>
<dbReference type="RefSeq" id="WP_272737842.1">
    <property type="nucleotide sequence ID" value="NZ_CP116942.1"/>
</dbReference>
<dbReference type="Proteomes" id="UP001216390">
    <property type="component" value="Chromosome"/>
</dbReference>
<evidence type="ECO:0000256" key="3">
    <source>
        <dbReference type="ARBA" id="ARBA00022960"/>
    </source>
</evidence>
<dbReference type="GO" id="GO:0016740">
    <property type="term" value="F:transferase activity"/>
    <property type="evidence" value="ECO:0007669"/>
    <property type="project" value="UniProtKB-KW"/>
</dbReference>
<reference evidence="8" key="1">
    <citation type="submission" date="2023-01" db="EMBL/GenBank/DDBJ databases">
        <title>The diversity of Class Acidimicrobiia in South China Sea sediment environments and the proposal of Iamia marina sp. nov., a novel species of the genus Iamia.</title>
        <authorList>
            <person name="He Y."/>
            <person name="Tian X."/>
        </authorList>
    </citation>
    <scope>NUCLEOTIDE SEQUENCE</scope>
    <source>
        <strain evidence="8">DSM 19957</strain>
    </source>
</reference>
<dbReference type="Pfam" id="PF03734">
    <property type="entry name" value="YkuD"/>
    <property type="match status" value="1"/>
</dbReference>
<accession>A0AAE9Y7U0</accession>
<evidence type="ECO:0000256" key="4">
    <source>
        <dbReference type="ARBA" id="ARBA00022984"/>
    </source>
</evidence>
<proteinExistence type="predicted"/>
<dbReference type="EMBL" id="CP116942">
    <property type="protein sequence ID" value="WCO68325.1"/>
    <property type="molecule type" value="Genomic_DNA"/>
</dbReference>
<dbReference type="InterPro" id="IPR050979">
    <property type="entry name" value="LD-transpeptidase"/>
</dbReference>
<keyword evidence="2" id="KW-0808">Transferase</keyword>
<dbReference type="GO" id="GO:0008360">
    <property type="term" value="P:regulation of cell shape"/>
    <property type="evidence" value="ECO:0007669"/>
    <property type="project" value="UniProtKB-UniRule"/>
</dbReference>
<keyword evidence="3 6" id="KW-0133">Cell shape</keyword>
<dbReference type="GO" id="GO:0005576">
    <property type="term" value="C:extracellular region"/>
    <property type="evidence" value="ECO:0007669"/>
    <property type="project" value="TreeGrafter"/>
</dbReference>
<dbReference type="GO" id="GO:0071555">
    <property type="term" value="P:cell wall organization"/>
    <property type="evidence" value="ECO:0007669"/>
    <property type="project" value="UniProtKB-UniRule"/>
</dbReference>
<dbReference type="InterPro" id="IPR005490">
    <property type="entry name" value="LD_TPept_cat_dom"/>
</dbReference>
<comment type="pathway">
    <text evidence="1 6">Cell wall biogenesis; peptidoglycan biosynthesis.</text>
</comment>
<dbReference type="SUPFAM" id="SSF141523">
    <property type="entry name" value="L,D-transpeptidase catalytic domain-like"/>
    <property type="match status" value="1"/>
</dbReference>
<dbReference type="GO" id="GO:0018104">
    <property type="term" value="P:peptidoglycan-protein cross-linking"/>
    <property type="evidence" value="ECO:0007669"/>
    <property type="project" value="TreeGrafter"/>
</dbReference>
<evidence type="ECO:0000256" key="5">
    <source>
        <dbReference type="ARBA" id="ARBA00023316"/>
    </source>
</evidence>
<organism evidence="8 9">
    <name type="scientific">Iamia majanohamensis</name>
    <dbReference type="NCBI Taxonomy" id="467976"/>
    <lineage>
        <taxon>Bacteria</taxon>
        <taxon>Bacillati</taxon>
        <taxon>Actinomycetota</taxon>
        <taxon>Acidimicrobiia</taxon>
        <taxon>Acidimicrobiales</taxon>
        <taxon>Iamiaceae</taxon>
        <taxon>Iamia</taxon>
    </lineage>
</organism>
<dbReference type="InterPro" id="IPR038063">
    <property type="entry name" value="Transpep_catalytic_dom"/>
</dbReference>
<evidence type="ECO:0000256" key="2">
    <source>
        <dbReference type="ARBA" id="ARBA00022679"/>
    </source>
</evidence>
<dbReference type="AlphaFoldDB" id="A0AAE9Y7U0"/>
<protein>
    <submittedName>
        <fullName evidence="8">L,D-transpeptidase</fullName>
    </submittedName>
</protein>
<evidence type="ECO:0000259" key="7">
    <source>
        <dbReference type="PROSITE" id="PS52029"/>
    </source>
</evidence>
<dbReference type="CDD" id="cd16913">
    <property type="entry name" value="YkuD_like"/>
    <property type="match status" value="1"/>
</dbReference>
<feature type="domain" description="L,D-TPase catalytic" evidence="7">
    <location>
        <begin position="149"/>
        <end position="270"/>
    </location>
</feature>
<evidence type="ECO:0000256" key="1">
    <source>
        <dbReference type="ARBA" id="ARBA00004752"/>
    </source>
</evidence>